<dbReference type="Gene3D" id="3.10.450.50">
    <property type="match status" value="1"/>
</dbReference>
<protein>
    <submittedName>
        <fullName evidence="2">Ketosteroid isomerase-related protein</fullName>
    </submittedName>
</protein>
<organism evidence="2 3">
    <name type="scientific">Rhodonellum ikkaensis</name>
    <dbReference type="NCBI Taxonomy" id="336829"/>
    <lineage>
        <taxon>Bacteria</taxon>
        <taxon>Pseudomonadati</taxon>
        <taxon>Bacteroidota</taxon>
        <taxon>Cytophagia</taxon>
        <taxon>Cytophagales</taxon>
        <taxon>Cytophagaceae</taxon>
        <taxon>Rhodonellum</taxon>
    </lineage>
</organism>
<sequence length="156" mass="18115">MTSNGVLLHEFYTAFAKADADRMSACYHSEVVFRDPAFGELKGRDVEMMWRMLIKRSKGNLKITFRNVHADEKNGTVDWIAEYVYGGTGRKVVNTIHASFEFMDGKIIRHTDQFDLWAWTRQALGWKGFLLGWTPFMKAKIQKQTNKLLKGFKEKN</sequence>
<evidence type="ECO:0000313" key="3">
    <source>
        <dbReference type="Proteomes" id="UP000199663"/>
    </source>
</evidence>
<comment type="caution">
    <text evidence="2">The sequence shown here is derived from an EMBL/GenBank/DDBJ whole genome shotgun (WGS) entry which is preliminary data.</text>
</comment>
<gene>
    <name evidence="2" type="ORF">SAMN05444412_101133</name>
</gene>
<name>A0A1H3JUI2_9BACT</name>
<evidence type="ECO:0000313" key="2">
    <source>
        <dbReference type="EMBL" id="SDY43165.1"/>
    </source>
</evidence>
<keyword evidence="2" id="KW-0413">Isomerase</keyword>
<reference evidence="2 3" key="1">
    <citation type="submission" date="2016-10" db="EMBL/GenBank/DDBJ databases">
        <authorList>
            <person name="Varghese N."/>
            <person name="Submissions S."/>
        </authorList>
    </citation>
    <scope>NUCLEOTIDE SEQUENCE [LARGE SCALE GENOMIC DNA]</scope>
    <source>
        <strain evidence="2 3">DSM 17997</strain>
    </source>
</reference>
<dbReference type="InterPro" id="IPR032710">
    <property type="entry name" value="NTF2-like_dom_sf"/>
</dbReference>
<dbReference type="InterPro" id="IPR037401">
    <property type="entry name" value="SnoaL-like"/>
</dbReference>
<dbReference type="Pfam" id="PF12680">
    <property type="entry name" value="SnoaL_2"/>
    <property type="match status" value="1"/>
</dbReference>
<dbReference type="Proteomes" id="UP000199663">
    <property type="component" value="Unassembled WGS sequence"/>
</dbReference>
<feature type="domain" description="SnoaL-like" evidence="1">
    <location>
        <begin position="9"/>
        <end position="110"/>
    </location>
</feature>
<dbReference type="SUPFAM" id="SSF54427">
    <property type="entry name" value="NTF2-like"/>
    <property type="match status" value="1"/>
</dbReference>
<dbReference type="EMBL" id="FNQC01000001">
    <property type="protein sequence ID" value="SDY43165.1"/>
    <property type="molecule type" value="Genomic_DNA"/>
</dbReference>
<dbReference type="GO" id="GO:0016853">
    <property type="term" value="F:isomerase activity"/>
    <property type="evidence" value="ECO:0007669"/>
    <property type="project" value="UniProtKB-KW"/>
</dbReference>
<accession>A0A1H3JUI2</accession>
<keyword evidence="3" id="KW-1185">Reference proteome</keyword>
<proteinExistence type="predicted"/>
<evidence type="ECO:0000259" key="1">
    <source>
        <dbReference type="Pfam" id="PF12680"/>
    </source>
</evidence>